<feature type="DNA-binding region" description="OmpR/PhoB-type" evidence="7">
    <location>
        <begin position="121"/>
        <end position="218"/>
    </location>
</feature>
<dbReference type="Pfam" id="PF00486">
    <property type="entry name" value="Trans_reg_C"/>
    <property type="match status" value="1"/>
</dbReference>
<dbReference type="InterPro" id="IPR039420">
    <property type="entry name" value="WalR-like"/>
</dbReference>
<dbReference type="InterPro" id="IPR016032">
    <property type="entry name" value="Sig_transdc_resp-reg_C-effctor"/>
</dbReference>
<feature type="domain" description="OmpR/PhoB-type" evidence="9">
    <location>
        <begin position="121"/>
        <end position="218"/>
    </location>
</feature>
<dbReference type="GO" id="GO:0006355">
    <property type="term" value="P:regulation of DNA-templated transcription"/>
    <property type="evidence" value="ECO:0007669"/>
    <property type="project" value="InterPro"/>
</dbReference>
<dbReference type="CDD" id="cd00383">
    <property type="entry name" value="trans_reg_C"/>
    <property type="match status" value="1"/>
</dbReference>
<dbReference type="InterPro" id="IPR036388">
    <property type="entry name" value="WH-like_DNA-bd_sf"/>
</dbReference>
<dbReference type="PROSITE" id="PS50110">
    <property type="entry name" value="RESPONSE_REGULATORY"/>
    <property type="match status" value="1"/>
</dbReference>
<dbReference type="SMART" id="SM00448">
    <property type="entry name" value="REC"/>
    <property type="match status" value="1"/>
</dbReference>
<dbReference type="Gene3D" id="6.10.250.690">
    <property type="match status" value="1"/>
</dbReference>
<gene>
    <name evidence="10" type="ORF">DFR63_1168</name>
</gene>
<dbReference type="PANTHER" id="PTHR48111">
    <property type="entry name" value="REGULATOR OF RPOS"/>
    <property type="match status" value="1"/>
</dbReference>
<dbReference type="InterPro" id="IPR001867">
    <property type="entry name" value="OmpR/PhoB-type_DNA-bd"/>
</dbReference>
<dbReference type="SUPFAM" id="SSF52172">
    <property type="entry name" value="CheY-like"/>
    <property type="match status" value="1"/>
</dbReference>
<dbReference type="InterPro" id="IPR011006">
    <property type="entry name" value="CheY-like_superfamily"/>
</dbReference>
<evidence type="ECO:0000259" key="9">
    <source>
        <dbReference type="PROSITE" id="PS51755"/>
    </source>
</evidence>
<accession>A0A3E0AYT8</accession>
<dbReference type="InterPro" id="IPR001789">
    <property type="entry name" value="Sig_transdc_resp-reg_receiver"/>
</dbReference>
<dbReference type="Gene3D" id="1.10.10.10">
    <property type="entry name" value="Winged helix-like DNA-binding domain superfamily/Winged helix DNA-binding domain"/>
    <property type="match status" value="1"/>
</dbReference>
<proteinExistence type="predicted"/>
<dbReference type="OrthoDB" id="9802426at2"/>
<evidence type="ECO:0000259" key="8">
    <source>
        <dbReference type="PROSITE" id="PS50110"/>
    </source>
</evidence>
<feature type="domain" description="Response regulatory" evidence="8">
    <location>
        <begin position="5"/>
        <end position="115"/>
    </location>
</feature>
<dbReference type="GO" id="GO:0005829">
    <property type="term" value="C:cytosol"/>
    <property type="evidence" value="ECO:0007669"/>
    <property type="project" value="TreeGrafter"/>
</dbReference>
<feature type="modified residue" description="4-aspartylphosphate" evidence="6">
    <location>
        <position position="52"/>
    </location>
</feature>
<dbReference type="GO" id="GO:0000156">
    <property type="term" value="F:phosphorelay response regulator activity"/>
    <property type="evidence" value="ECO:0007669"/>
    <property type="project" value="TreeGrafter"/>
</dbReference>
<reference evidence="10 11" key="1">
    <citation type="submission" date="2018-08" db="EMBL/GenBank/DDBJ databases">
        <title>Genomic Encyclopedia of Type Strains, Phase IV (KMG-IV): sequencing the most valuable type-strain genomes for metagenomic binning, comparative biology and taxonomic classification.</title>
        <authorList>
            <person name="Goeker M."/>
        </authorList>
    </citation>
    <scope>NUCLEOTIDE SEQUENCE [LARGE SCALE GENOMIC DNA]</scope>
    <source>
        <strain evidence="10 11">DSM 17274</strain>
    </source>
</reference>
<dbReference type="EMBL" id="QUMW01000010">
    <property type="protein sequence ID" value="REG24858.1"/>
    <property type="molecule type" value="Genomic_DNA"/>
</dbReference>
<dbReference type="SMART" id="SM00862">
    <property type="entry name" value="Trans_reg_C"/>
    <property type="match status" value="1"/>
</dbReference>
<dbReference type="SUPFAM" id="SSF46894">
    <property type="entry name" value="C-terminal effector domain of the bipartite response regulators"/>
    <property type="match status" value="1"/>
</dbReference>
<keyword evidence="3" id="KW-0805">Transcription regulation</keyword>
<name>A0A3E0AYT8_9STAP</name>
<dbReference type="PROSITE" id="PS51755">
    <property type="entry name" value="OMPR_PHOB"/>
    <property type="match status" value="1"/>
</dbReference>
<dbReference type="RefSeq" id="WP_115884986.1">
    <property type="nucleotide sequence ID" value="NZ_CBCSHX010000002.1"/>
</dbReference>
<sequence>MKNYNILIVEDDISSAKNLSKILEAEGANVYLNHTGENVLEDLANIHIILLDIMLPFDDGLSISEYINQHVDIPIIFLTARNDIDSKIVGLRSGDDYVTKPFHPFELISRIENIAERFYKKEFVTLFGLTVSPEHFEIYDSSLNLITLTRTENRLFFYLFANINKTLTKSQILEYVWPDGDAFDNTLNVYIKKIRYKIGDENNKIITTIHGVGYRMNYHEK</sequence>
<keyword evidence="11" id="KW-1185">Reference proteome</keyword>
<evidence type="ECO:0000256" key="5">
    <source>
        <dbReference type="ARBA" id="ARBA00023163"/>
    </source>
</evidence>
<dbReference type="GO" id="GO:0032993">
    <property type="term" value="C:protein-DNA complex"/>
    <property type="evidence" value="ECO:0007669"/>
    <property type="project" value="TreeGrafter"/>
</dbReference>
<dbReference type="GO" id="GO:0000976">
    <property type="term" value="F:transcription cis-regulatory region binding"/>
    <property type="evidence" value="ECO:0007669"/>
    <property type="project" value="TreeGrafter"/>
</dbReference>
<evidence type="ECO:0000256" key="1">
    <source>
        <dbReference type="ARBA" id="ARBA00022553"/>
    </source>
</evidence>
<dbReference type="AlphaFoldDB" id="A0A3E0AYT8"/>
<dbReference type="Proteomes" id="UP000257076">
    <property type="component" value="Unassembled WGS sequence"/>
</dbReference>
<evidence type="ECO:0000256" key="2">
    <source>
        <dbReference type="ARBA" id="ARBA00023012"/>
    </source>
</evidence>
<protein>
    <submittedName>
        <fullName evidence="10">DNA-binding response OmpR family regulator</fullName>
    </submittedName>
</protein>
<dbReference type="CDD" id="cd17574">
    <property type="entry name" value="REC_OmpR"/>
    <property type="match status" value="1"/>
</dbReference>
<evidence type="ECO:0000313" key="11">
    <source>
        <dbReference type="Proteomes" id="UP000257076"/>
    </source>
</evidence>
<dbReference type="Pfam" id="PF00072">
    <property type="entry name" value="Response_reg"/>
    <property type="match status" value="1"/>
</dbReference>
<evidence type="ECO:0000256" key="4">
    <source>
        <dbReference type="ARBA" id="ARBA00023125"/>
    </source>
</evidence>
<keyword evidence="2" id="KW-0902">Two-component regulatory system</keyword>
<organism evidence="10 11">
    <name type="scientific">Jeotgalicoccus halotolerans</name>
    <dbReference type="NCBI Taxonomy" id="157227"/>
    <lineage>
        <taxon>Bacteria</taxon>
        <taxon>Bacillati</taxon>
        <taxon>Bacillota</taxon>
        <taxon>Bacilli</taxon>
        <taxon>Bacillales</taxon>
        <taxon>Staphylococcaceae</taxon>
        <taxon>Jeotgalicoccus</taxon>
    </lineage>
</organism>
<keyword evidence="5" id="KW-0804">Transcription</keyword>
<evidence type="ECO:0000256" key="3">
    <source>
        <dbReference type="ARBA" id="ARBA00023015"/>
    </source>
</evidence>
<keyword evidence="1 6" id="KW-0597">Phosphoprotein</keyword>
<evidence type="ECO:0000313" key="10">
    <source>
        <dbReference type="EMBL" id="REG24858.1"/>
    </source>
</evidence>
<evidence type="ECO:0000256" key="7">
    <source>
        <dbReference type="PROSITE-ProRule" id="PRU01091"/>
    </source>
</evidence>
<comment type="caution">
    <text evidence="10">The sequence shown here is derived from an EMBL/GenBank/DDBJ whole genome shotgun (WGS) entry which is preliminary data.</text>
</comment>
<dbReference type="PANTHER" id="PTHR48111:SF70">
    <property type="entry name" value="TWO-COMPONENT RESPONSE REGULATOR YBDJ"/>
    <property type="match status" value="1"/>
</dbReference>
<dbReference type="Gene3D" id="3.40.50.2300">
    <property type="match status" value="1"/>
</dbReference>
<evidence type="ECO:0000256" key="6">
    <source>
        <dbReference type="PROSITE-ProRule" id="PRU00169"/>
    </source>
</evidence>
<keyword evidence="4 7" id="KW-0238">DNA-binding</keyword>